<protein>
    <submittedName>
        <fullName evidence="2">Uncharacterized protein</fullName>
    </submittedName>
</protein>
<reference evidence="2" key="1">
    <citation type="submission" date="2021-10" db="EMBL/GenBank/DDBJ databases">
        <authorList>
            <person name="Piombo E."/>
        </authorList>
    </citation>
    <scope>NUCLEOTIDE SEQUENCE</scope>
</reference>
<feature type="compositionally biased region" description="Low complexity" evidence="1">
    <location>
        <begin position="74"/>
        <end position="93"/>
    </location>
</feature>
<accession>A0A9N9YNN4</accession>
<feature type="compositionally biased region" description="Polar residues" evidence="1">
    <location>
        <begin position="99"/>
        <end position="111"/>
    </location>
</feature>
<feature type="region of interest" description="Disordered" evidence="1">
    <location>
        <begin position="1"/>
        <end position="30"/>
    </location>
</feature>
<gene>
    <name evidence="2" type="ORF">CRHIZ90672A_00005132</name>
</gene>
<organism evidence="2 3">
    <name type="scientific">Clonostachys rhizophaga</name>
    <dbReference type="NCBI Taxonomy" id="160324"/>
    <lineage>
        <taxon>Eukaryota</taxon>
        <taxon>Fungi</taxon>
        <taxon>Dikarya</taxon>
        <taxon>Ascomycota</taxon>
        <taxon>Pezizomycotina</taxon>
        <taxon>Sordariomycetes</taxon>
        <taxon>Hypocreomycetidae</taxon>
        <taxon>Hypocreales</taxon>
        <taxon>Bionectriaceae</taxon>
        <taxon>Clonostachys</taxon>
    </lineage>
</organism>
<feature type="non-terminal residue" evidence="2">
    <location>
        <position position="571"/>
    </location>
</feature>
<evidence type="ECO:0000256" key="1">
    <source>
        <dbReference type="SAM" id="MobiDB-lite"/>
    </source>
</evidence>
<dbReference type="EMBL" id="CABFNQ020000702">
    <property type="protein sequence ID" value="CAH0024987.1"/>
    <property type="molecule type" value="Genomic_DNA"/>
</dbReference>
<sequence>PSGSLTPQRRGRSSRIPSPISQQSDRRHFPFIHINKQPEDPSASQNVLQQLAINIGNTGETASVAGDTNPVAVAESSSNTQASQQTAASSATEEVNHVILSSSVTGAQTTAGPAPMLSTDGTGQGPMEESTGIPGASRGSTSVSVSDQGVQTEMEKTTSPALVESVAWCDGLENTLGLLVVKMLAFLENASPPSTTRASSASSTSDTTQTSYDVHPVGAYCAANEPCQKCIKLKERISLLEEYLKFQQESQWKTNDNLTEMVEGKDRQATERIDHIETRLENVSTDLQRVETERDIFKTKATYLQGKLSGHHHLRGNARRARRFTKQNRHALRDFNACIQKVTAQLKDTASQLTVSPHPEVQRFRHEQQIDADSITNIESRRLHLHQQAGESRNIMRNNLNEKEVAFLLPNDIQSPQKEEQGTSSEVVTSHIEQPKANTVTTAKQEAFSNTNRKSKILDSDIYRSKAKVKRDRKPQSRCVKLEAENYGLPILDDALSPYIQARWGQRLLRDSYISIVAFGHLTKSPCWLRTTAAFIRQIFWMGKFVFNLIPFFQRSLVLLSVSIFPPYLIM</sequence>
<comment type="caution">
    <text evidence="2">The sequence shown here is derived from an EMBL/GenBank/DDBJ whole genome shotgun (WGS) entry which is preliminary data.</text>
</comment>
<evidence type="ECO:0000313" key="2">
    <source>
        <dbReference type="EMBL" id="CAH0024987.1"/>
    </source>
</evidence>
<dbReference type="Proteomes" id="UP000696573">
    <property type="component" value="Unassembled WGS sequence"/>
</dbReference>
<feature type="region of interest" description="Disordered" evidence="1">
    <location>
        <begin position="72"/>
        <end position="152"/>
    </location>
</feature>
<feature type="compositionally biased region" description="Low complexity" evidence="1">
    <location>
        <begin position="14"/>
        <end position="23"/>
    </location>
</feature>
<feature type="compositionally biased region" description="Polar residues" evidence="1">
    <location>
        <begin position="138"/>
        <end position="151"/>
    </location>
</feature>
<name>A0A9N9YNN4_9HYPO</name>
<dbReference type="OrthoDB" id="5151996at2759"/>
<feature type="region of interest" description="Disordered" evidence="1">
    <location>
        <begin position="191"/>
        <end position="210"/>
    </location>
</feature>
<evidence type="ECO:0000313" key="3">
    <source>
        <dbReference type="Proteomes" id="UP000696573"/>
    </source>
</evidence>
<feature type="non-terminal residue" evidence="2">
    <location>
        <position position="1"/>
    </location>
</feature>
<proteinExistence type="predicted"/>
<feature type="region of interest" description="Disordered" evidence="1">
    <location>
        <begin position="414"/>
        <end position="446"/>
    </location>
</feature>
<dbReference type="AlphaFoldDB" id="A0A9N9YNN4"/>
<keyword evidence="3" id="KW-1185">Reference proteome</keyword>